<keyword evidence="2" id="KW-1185">Reference proteome</keyword>
<organism evidence="1 2">
    <name type="scientific">Pseudomonas edaphica</name>
    <dbReference type="NCBI Taxonomy" id="2006980"/>
    <lineage>
        <taxon>Bacteria</taxon>
        <taxon>Pseudomonadati</taxon>
        <taxon>Pseudomonadota</taxon>
        <taxon>Gammaproteobacteria</taxon>
        <taxon>Pseudomonadales</taxon>
        <taxon>Pseudomonadaceae</taxon>
        <taxon>Pseudomonas</taxon>
    </lineage>
</organism>
<evidence type="ECO:0000313" key="1">
    <source>
        <dbReference type="EMBL" id="TLG91531.1"/>
    </source>
</evidence>
<sequence>MKKLASVSADIFHKHYADNAYVSAHGAKSLDQTHIVTYTHYKQLQGAGYFLNVNFIGKSKAPRVIVGIGGLGFDLDRAKFEYQLTKFIKYLPAHVELYVHAACHVKMLSYGSVTVLGSQNISSTSLPYLDAQASPISRHHEVQVEFQDADLTCARAIFNEILCDPSLHIKLSRKSIATDIVEHLLKGFSYEVHKRNMELANALETFLGKAELIEKRLVFVPGAVENQCLVSLVQRIYAAKVVTEDHVDELFEVLYADVGDFLLDEEFTDDVFEISRTIESVNEASLPEKDQVLPVLRSIYSKEMPLAEGEAFSEFIDELKSVIEHHNVTDALAFANQHQERLVQKIIESPDYKQQAIMDATDNDGSMVEGRIRDALLDGRIDFSGYEMELNLAQFISALHAVIESSYLAVVFNTFERMGEMHAKLLNIYQRELGA</sequence>
<comment type="caution">
    <text evidence="1">The sequence shown here is derived from an EMBL/GenBank/DDBJ whole genome shotgun (WGS) entry which is preliminary data.</text>
</comment>
<dbReference type="Proteomes" id="UP000304941">
    <property type="component" value="Unassembled WGS sequence"/>
</dbReference>
<dbReference type="RefSeq" id="WP_138451186.1">
    <property type="nucleotide sequence ID" value="NZ_VBVZ01000158.1"/>
</dbReference>
<gene>
    <name evidence="1" type="ORF">FEM54_12685</name>
</gene>
<dbReference type="EMBL" id="VBVZ01000158">
    <property type="protein sequence ID" value="TLG91531.1"/>
    <property type="molecule type" value="Genomic_DNA"/>
</dbReference>
<reference evidence="1 2" key="1">
    <citation type="submission" date="2019-05" db="EMBL/GenBank/DDBJ databases">
        <title>Pseudomonas edaphica sp. nov., isolated from rhizospheric soil of Cistus ladanifer L. in Spain.</title>
        <authorList>
            <person name="Peix A."/>
        </authorList>
    </citation>
    <scope>NUCLEOTIDE SEQUENCE [LARGE SCALE GENOMIC DNA]</scope>
    <source>
        <strain evidence="1 2">RD25</strain>
    </source>
</reference>
<name>A0ABY2U5A1_9PSED</name>
<protein>
    <submittedName>
        <fullName evidence="1">Uncharacterized protein</fullName>
    </submittedName>
</protein>
<accession>A0ABY2U5A1</accession>
<proteinExistence type="predicted"/>
<evidence type="ECO:0000313" key="2">
    <source>
        <dbReference type="Proteomes" id="UP000304941"/>
    </source>
</evidence>